<evidence type="ECO:0000256" key="3">
    <source>
        <dbReference type="ARBA" id="ARBA00022729"/>
    </source>
</evidence>
<dbReference type="AlphaFoldDB" id="A0AAE9YV01"/>
<dbReference type="Pfam" id="PF10614">
    <property type="entry name" value="CsgF"/>
    <property type="match status" value="1"/>
</dbReference>
<dbReference type="InterPro" id="IPR018893">
    <property type="entry name" value="T8SS_CsgF"/>
</dbReference>
<comment type="function">
    <text evidence="1">May be involved in the biogenesis of curli organelles.</text>
</comment>
<dbReference type="Proteomes" id="UP000032568">
    <property type="component" value="Chromosome"/>
</dbReference>
<organism evidence="4 5">
    <name type="scientific">Thalassomonas actiniarum</name>
    <dbReference type="NCBI Taxonomy" id="485447"/>
    <lineage>
        <taxon>Bacteria</taxon>
        <taxon>Pseudomonadati</taxon>
        <taxon>Pseudomonadota</taxon>
        <taxon>Gammaproteobacteria</taxon>
        <taxon>Alteromonadales</taxon>
        <taxon>Colwelliaceae</taxon>
        <taxon>Thalassomonas</taxon>
    </lineage>
</organism>
<reference evidence="4 5" key="1">
    <citation type="journal article" date="2015" name="Genome Announc.">
        <title>Draft Genome Sequences of Marine Isolates of Thalassomonas viridans and Thalassomonas actiniarum.</title>
        <authorList>
            <person name="Olonade I."/>
            <person name="van Zyl L.J."/>
            <person name="Trindade M."/>
        </authorList>
    </citation>
    <scope>NUCLEOTIDE SEQUENCE [LARGE SCALE GENOMIC DNA]</scope>
    <source>
        <strain evidence="4 5">A5K-106</strain>
    </source>
</reference>
<evidence type="ECO:0000313" key="5">
    <source>
        <dbReference type="Proteomes" id="UP000032568"/>
    </source>
</evidence>
<keyword evidence="3" id="KW-0732">Signal</keyword>
<gene>
    <name evidence="4" type="ORF">SG35_009555</name>
</gene>
<keyword evidence="5" id="KW-1185">Reference proteome</keyword>
<protein>
    <recommendedName>
        <fullName evidence="2">Curli production assembly/transport component CsgF</fullName>
    </recommendedName>
</protein>
<dbReference type="EMBL" id="CP059735">
    <property type="protein sequence ID" value="WDE00849.1"/>
    <property type="molecule type" value="Genomic_DNA"/>
</dbReference>
<evidence type="ECO:0000256" key="2">
    <source>
        <dbReference type="ARBA" id="ARBA00014031"/>
    </source>
</evidence>
<proteinExistence type="predicted"/>
<dbReference type="RefSeq" id="WP_044832460.1">
    <property type="nucleotide sequence ID" value="NZ_CP059735.1"/>
</dbReference>
<evidence type="ECO:0000256" key="1">
    <source>
        <dbReference type="ARBA" id="ARBA00003989"/>
    </source>
</evidence>
<reference evidence="4 5" key="2">
    <citation type="journal article" date="2022" name="Mar. Drugs">
        <title>Bioassay-Guided Fractionation Leads to the Detection of Cholic Acid Generated by the Rare Thalassomonas sp.</title>
        <authorList>
            <person name="Pheiffer F."/>
            <person name="Schneider Y.K."/>
            <person name="Hansen E.H."/>
            <person name="Andersen J.H."/>
            <person name="Isaksson J."/>
            <person name="Busche T."/>
            <person name="R C."/>
            <person name="Kalinowski J."/>
            <person name="Zyl L.V."/>
            <person name="Trindade M."/>
        </authorList>
    </citation>
    <scope>NUCLEOTIDE SEQUENCE [LARGE SCALE GENOMIC DNA]</scope>
    <source>
        <strain evidence="4 5">A5K-106</strain>
    </source>
</reference>
<evidence type="ECO:0000313" key="4">
    <source>
        <dbReference type="EMBL" id="WDE00849.1"/>
    </source>
</evidence>
<name>A0AAE9YV01_9GAMM</name>
<dbReference type="KEGG" id="tact:SG35_009555"/>
<accession>A0AAE9YV01</accession>
<sequence>MRSKEVILIKSVKSRFLIFLVNLFLVLPVLATELVYQPINPSFGGNPMNGSFLLNKAQAQNKHKASMDDKSYADKFQESLERSYINQMVRKITDEAFGEGDGGLDEDTIFTSGDYEILVMGSNTDTIIVQISNSVTGEVTMIEVPRYPDVGNIDDGVDLP</sequence>